<evidence type="ECO:0000313" key="2">
    <source>
        <dbReference type="EMBL" id="MQL84474.1"/>
    </source>
</evidence>
<dbReference type="InterPro" id="IPR002816">
    <property type="entry name" value="TraB/PrgY/GumN_fam"/>
</dbReference>
<comment type="caution">
    <text evidence="2">The sequence shown here is derived from an EMBL/GenBank/DDBJ whole genome shotgun (WGS) entry which is preliminary data.</text>
</comment>
<dbReference type="Pfam" id="PF01963">
    <property type="entry name" value="TraB_PrgY_gumN"/>
    <property type="match status" value="1"/>
</dbReference>
<dbReference type="AlphaFoldDB" id="A0A843URT9"/>
<feature type="region of interest" description="Disordered" evidence="1">
    <location>
        <begin position="109"/>
        <end position="128"/>
    </location>
</feature>
<feature type="compositionally biased region" description="Low complexity" evidence="1">
    <location>
        <begin position="82"/>
        <end position="94"/>
    </location>
</feature>
<reference evidence="2" key="1">
    <citation type="submission" date="2017-07" db="EMBL/GenBank/DDBJ databases">
        <title>Taro Niue Genome Assembly and Annotation.</title>
        <authorList>
            <person name="Atibalentja N."/>
            <person name="Keating K."/>
            <person name="Fields C.J."/>
        </authorList>
    </citation>
    <scope>NUCLEOTIDE SEQUENCE</scope>
    <source>
        <strain evidence="2">Niue_2</strain>
        <tissue evidence="2">Leaf</tissue>
    </source>
</reference>
<feature type="region of interest" description="Disordered" evidence="1">
    <location>
        <begin position="75"/>
        <end position="94"/>
    </location>
</feature>
<sequence length="543" mass="60464">MNRSTRLLKPAEFPIHARTPPPPFGSRHSTAVVFPSQSIGRLRWPPRLDLPIGPLLFSASSSRLTQSPERLRRFQSPWAMGASRESSSPESTASAADGFVHVSGDEIAPAEVSGQDPNPEGGVPEGDCGGELTCSVAEDFDDAHAGESGGREDGGEEPRRVLPDELAKGVVVLECESSAEGGSCDVYLVGTAHVSEKSCREVQAIINCLKPQVVFLELCASRIAILTPQKLKVASKLEVFPGAEFRVAFEEARNYGAKVILGDRPVQITLRRTWGKMTLWHKAKFLYYIIFQSMFLPSSEDLNKLLKDLDDSDMLTVLIQEMSKAFPTLMETLLNERDMYMSTRLFNVAREHSSVVAVVGRGHLAGIKKHWKQPVEEQLIRAASCVHVYTLLADDLVSLLVHGLEVSSYFSLIVADRALTLPARTASRPDLGFCTAKRSSFGTYHDVTLDLDPARKFSPHTKPVISKAGEHYYLELHCFKAVVQMFVQCGIVQKFSNLEARLLLVRQWEPERGTNQSNGLTYVRYHIFAKRFIYRWFDISRLQ</sequence>
<dbReference type="GO" id="GO:0005741">
    <property type="term" value="C:mitochondrial outer membrane"/>
    <property type="evidence" value="ECO:0007669"/>
    <property type="project" value="TreeGrafter"/>
</dbReference>
<protein>
    <recommendedName>
        <fullName evidence="4">TraB domain-containing protein</fullName>
    </recommendedName>
</protein>
<name>A0A843URT9_COLES</name>
<gene>
    <name evidence="2" type="ORF">Taro_016982</name>
</gene>
<organism evidence="2 3">
    <name type="scientific">Colocasia esculenta</name>
    <name type="common">Wild taro</name>
    <name type="synonym">Arum esculentum</name>
    <dbReference type="NCBI Taxonomy" id="4460"/>
    <lineage>
        <taxon>Eukaryota</taxon>
        <taxon>Viridiplantae</taxon>
        <taxon>Streptophyta</taxon>
        <taxon>Embryophyta</taxon>
        <taxon>Tracheophyta</taxon>
        <taxon>Spermatophyta</taxon>
        <taxon>Magnoliopsida</taxon>
        <taxon>Liliopsida</taxon>
        <taxon>Araceae</taxon>
        <taxon>Aroideae</taxon>
        <taxon>Colocasieae</taxon>
        <taxon>Colocasia</taxon>
    </lineage>
</organism>
<dbReference type="PANTHER" id="PTHR21530">
    <property type="entry name" value="PHEROMONE SHUTDOWN PROTEIN"/>
    <property type="match status" value="1"/>
</dbReference>
<dbReference type="OrthoDB" id="48306at2759"/>
<evidence type="ECO:0008006" key="4">
    <source>
        <dbReference type="Google" id="ProtNLM"/>
    </source>
</evidence>
<dbReference type="CDD" id="cd14726">
    <property type="entry name" value="TraB_PrgY-like"/>
    <property type="match status" value="1"/>
</dbReference>
<proteinExistence type="predicted"/>
<keyword evidence="3" id="KW-1185">Reference proteome</keyword>
<dbReference type="Proteomes" id="UP000652761">
    <property type="component" value="Unassembled WGS sequence"/>
</dbReference>
<evidence type="ECO:0000256" key="1">
    <source>
        <dbReference type="SAM" id="MobiDB-lite"/>
    </source>
</evidence>
<dbReference type="InterPro" id="IPR046345">
    <property type="entry name" value="TraB_PrgY-like"/>
</dbReference>
<dbReference type="EMBL" id="NMUH01000763">
    <property type="protein sequence ID" value="MQL84474.1"/>
    <property type="molecule type" value="Genomic_DNA"/>
</dbReference>
<evidence type="ECO:0000313" key="3">
    <source>
        <dbReference type="Proteomes" id="UP000652761"/>
    </source>
</evidence>
<dbReference type="PANTHER" id="PTHR21530:SF7">
    <property type="entry name" value="TRAB DOMAIN-CONTAINING PROTEIN"/>
    <property type="match status" value="1"/>
</dbReference>
<feature type="region of interest" description="Disordered" evidence="1">
    <location>
        <begin position="1"/>
        <end position="28"/>
    </location>
</feature>
<accession>A0A843URT9</accession>